<dbReference type="InterPro" id="IPR025241">
    <property type="entry name" value="DUF4190"/>
</dbReference>
<dbReference type="HOGENOM" id="CLU_1406115_0_0_11"/>
<dbReference type="PATRIC" id="fig|512565.3.peg.986"/>
<keyword evidence="2" id="KW-0812">Transmembrane</keyword>
<protein>
    <recommendedName>
        <fullName evidence="3">DUF4190 domain-containing protein</fullName>
    </recommendedName>
</protein>
<accession>I0GZL5</accession>
<evidence type="ECO:0000313" key="4">
    <source>
        <dbReference type="EMBL" id="BAL86202.1"/>
    </source>
</evidence>
<feature type="compositionally biased region" description="Low complexity" evidence="1">
    <location>
        <begin position="114"/>
        <end position="125"/>
    </location>
</feature>
<reference evidence="4 5" key="1">
    <citation type="submission" date="2012-02" db="EMBL/GenBank/DDBJ databases">
        <title>Complete genome sequence of Actinoplanes missouriensis 431 (= NBRC 102363).</title>
        <authorList>
            <person name="Ohnishi Y."/>
            <person name="Ishikawa J."/>
            <person name="Sekine M."/>
            <person name="Hosoyama A."/>
            <person name="Harada T."/>
            <person name="Narita H."/>
            <person name="Hata T."/>
            <person name="Konno Y."/>
            <person name="Tutikane K."/>
            <person name="Fujita N."/>
            <person name="Horinouchi S."/>
            <person name="Hayakawa M."/>
        </authorList>
    </citation>
    <scope>NUCLEOTIDE SEQUENCE [LARGE SCALE GENOMIC DNA]</scope>
    <source>
        <strain evidence="5">ATCC 14538 / DSM 43046 / CBS 188.64 / JCM 3121 / NBRC 102363 / NCIMB 12654 / NRRL B-3342 / UNCC 431</strain>
    </source>
</reference>
<evidence type="ECO:0000256" key="2">
    <source>
        <dbReference type="SAM" id="Phobius"/>
    </source>
</evidence>
<feature type="compositionally biased region" description="Pro residues" evidence="1">
    <location>
        <begin position="52"/>
        <end position="84"/>
    </location>
</feature>
<sequence length="232" mass="24022">MSHPAPQDPFEPTTPFPPAYPAPDSTPPTAPFPPDNAPPTTPFQPDGTTPTTPFPAPESAPPTAPFPHAAPFPPQPYAPLPYEPQQPYSAPPAHSGPPAYPAPPVFGAPGYPETGYQQQAAGYPQPQTPPYLPPPGYHPHMVVGMPTSAWSVAALVLGICSLLLGWCTWAVPALLAVVFGHIGLAETKDGRKSGRGMAIAGLVMGYLVFLPMIVIIALGGIGMVTGGFATAP</sequence>
<feature type="domain" description="DUF4190" evidence="3">
    <location>
        <begin position="151"/>
        <end position="214"/>
    </location>
</feature>
<keyword evidence="5" id="KW-1185">Reference proteome</keyword>
<keyword evidence="2" id="KW-1133">Transmembrane helix</keyword>
<feature type="transmembrane region" description="Helical" evidence="2">
    <location>
        <begin position="203"/>
        <end position="229"/>
    </location>
</feature>
<organism evidence="4 5">
    <name type="scientific">Actinoplanes missouriensis (strain ATCC 14538 / DSM 43046 / CBS 188.64 / JCM 3121 / NBRC 102363 / NCIMB 12654 / NRRL B-3342 / UNCC 431)</name>
    <dbReference type="NCBI Taxonomy" id="512565"/>
    <lineage>
        <taxon>Bacteria</taxon>
        <taxon>Bacillati</taxon>
        <taxon>Actinomycetota</taxon>
        <taxon>Actinomycetes</taxon>
        <taxon>Micromonosporales</taxon>
        <taxon>Micromonosporaceae</taxon>
        <taxon>Actinoplanes</taxon>
    </lineage>
</organism>
<keyword evidence="2" id="KW-0472">Membrane</keyword>
<proteinExistence type="predicted"/>
<name>I0GZL5_ACTM4</name>
<evidence type="ECO:0000256" key="1">
    <source>
        <dbReference type="SAM" id="MobiDB-lite"/>
    </source>
</evidence>
<dbReference type="OrthoDB" id="4374883at2"/>
<feature type="region of interest" description="Disordered" evidence="1">
    <location>
        <begin position="1"/>
        <end position="125"/>
    </location>
</feature>
<dbReference type="AlphaFoldDB" id="I0GZL5"/>
<gene>
    <name evidence="4" type="ordered locus">AMIS_9820</name>
</gene>
<evidence type="ECO:0000259" key="3">
    <source>
        <dbReference type="Pfam" id="PF13828"/>
    </source>
</evidence>
<feature type="compositionally biased region" description="Pro residues" evidence="1">
    <location>
        <begin position="94"/>
        <end position="106"/>
    </location>
</feature>
<evidence type="ECO:0000313" key="5">
    <source>
        <dbReference type="Proteomes" id="UP000007882"/>
    </source>
</evidence>
<feature type="transmembrane region" description="Helical" evidence="2">
    <location>
        <begin position="149"/>
        <end position="182"/>
    </location>
</feature>
<dbReference type="Proteomes" id="UP000007882">
    <property type="component" value="Chromosome"/>
</dbReference>
<dbReference type="EMBL" id="AP012319">
    <property type="protein sequence ID" value="BAL86202.1"/>
    <property type="molecule type" value="Genomic_DNA"/>
</dbReference>
<dbReference type="KEGG" id="ams:AMIS_9820"/>
<dbReference type="Pfam" id="PF13828">
    <property type="entry name" value="DUF4190"/>
    <property type="match status" value="1"/>
</dbReference>
<dbReference type="eggNOG" id="ENOG5033A46">
    <property type="taxonomic scope" value="Bacteria"/>
</dbReference>
<feature type="compositionally biased region" description="Pro residues" evidence="1">
    <location>
        <begin position="1"/>
        <end position="42"/>
    </location>
</feature>
<dbReference type="RefSeq" id="WP_014441099.1">
    <property type="nucleotide sequence ID" value="NC_017093.1"/>
</dbReference>
<dbReference type="STRING" id="512565.AMIS_9820"/>